<evidence type="ECO:0000313" key="4">
    <source>
        <dbReference type="Proteomes" id="UP000887566"/>
    </source>
</evidence>
<reference evidence="5" key="1">
    <citation type="submission" date="2022-11" db="UniProtKB">
        <authorList>
            <consortium name="WormBaseParasite"/>
        </authorList>
    </citation>
    <scope>IDENTIFICATION</scope>
</reference>
<dbReference type="GO" id="GO:0005525">
    <property type="term" value="F:GTP binding"/>
    <property type="evidence" value="ECO:0007669"/>
    <property type="project" value="UniProtKB-KW"/>
</dbReference>
<dbReference type="PRINTS" id="PR00449">
    <property type="entry name" value="RASTRNSFRMNG"/>
</dbReference>
<dbReference type="AlphaFoldDB" id="A0A914XIY9"/>
<accession>A0A914XIY9</accession>
<sequence>MSEAGPSGGESQREYLFKVLVIGDVGTGKTSVIKRYVHNFFSQHYKSTIGVDFALKVLNWDVNTIIRMQMWDIAG</sequence>
<dbReference type="Pfam" id="PF08477">
    <property type="entry name" value="Roc"/>
    <property type="match status" value="1"/>
</dbReference>
<comment type="similarity">
    <text evidence="1">Belongs to the small GTPase superfamily. Rab family.</text>
</comment>
<keyword evidence="3" id="KW-0342">GTP-binding</keyword>
<dbReference type="GO" id="GO:0090385">
    <property type="term" value="P:phagosome-lysosome fusion"/>
    <property type="evidence" value="ECO:0007669"/>
    <property type="project" value="TreeGrafter"/>
</dbReference>
<dbReference type="InterPro" id="IPR027417">
    <property type="entry name" value="P-loop_NTPase"/>
</dbReference>
<organism evidence="4 5">
    <name type="scientific">Plectus sambesii</name>
    <dbReference type="NCBI Taxonomy" id="2011161"/>
    <lineage>
        <taxon>Eukaryota</taxon>
        <taxon>Metazoa</taxon>
        <taxon>Ecdysozoa</taxon>
        <taxon>Nematoda</taxon>
        <taxon>Chromadorea</taxon>
        <taxon>Plectida</taxon>
        <taxon>Plectina</taxon>
        <taxon>Plectoidea</taxon>
        <taxon>Plectidae</taxon>
        <taxon>Plectus</taxon>
    </lineage>
</organism>
<name>A0A914XIY9_9BILA</name>
<dbReference type="WBParaSite" id="PSAMB.scaffold841size40474.g9181.t1">
    <property type="protein sequence ID" value="PSAMB.scaffold841size40474.g9181.t1"/>
    <property type="gene ID" value="PSAMB.scaffold841size40474.g9181"/>
</dbReference>
<dbReference type="Proteomes" id="UP000887566">
    <property type="component" value="Unplaced"/>
</dbReference>
<evidence type="ECO:0000313" key="5">
    <source>
        <dbReference type="WBParaSite" id="PSAMB.scaffold841size40474.g9181.t1"/>
    </source>
</evidence>
<dbReference type="GO" id="GO:0008333">
    <property type="term" value="P:endosome to lysosome transport"/>
    <property type="evidence" value="ECO:0007669"/>
    <property type="project" value="TreeGrafter"/>
</dbReference>
<evidence type="ECO:0000256" key="3">
    <source>
        <dbReference type="ARBA" id="ARBA00023134"/>
    </source>
</evidence>
<dbReference type="GO" id="GO:0045335">
    <property type="term" value="C:phagocytic vesicle"/>
    <property type="evidence" value="ECO:0007669"/>
    <property type="project" value="TreeGrafter"/>
</dbReference>
<dbReference type="GO" id="GO:0005770">
    <property type="term" value="C:late endosome"/>
    <property type="evidence" value="ECO:0007669"/>
    <property type="project" value="TreeGrafter"/>
</dbReference>
<dbReference type="Gene3D" id="3.40.50.300">
    <property type="entry name" value="P-loop containing nucleotide triphosphate hydrolases"/>
    <property type="match status" value="1"/>
</dbReference>
<dbReference type="PANTHER" id="PTHR47981:SF39">
    <property type="entry name" value="RAS-RELATED PROTEIN RAB"/>
    <property type="match status" value="1"/>
</dbReference>
<dbReference type="PROSITE" id="PS51419">
    <property type="entry name" value="RAB"/>
    <property type="match status" value="1"/>
</dbReference>
<dbReference type="GO" id="GO:0005764">
    <property type="term" value="C:lysosome"/>
    <property type="evidence" value="ECO:0007669"/>
    <property type="project" value="TreeGrafter"/>
</dbReference>
<keyword evidence="2" id="KW-0547">Nucleotide-binding</keyword>
<protein>
    <submittedName>
        <fullName evidence="5">Uncharacterized protein</fullName>
    </submittedName>
</protein>
<dbReference type="SUPFAM" id="SSF52540">
    <property type="entry name" value="P-loop containing nucleoside triphosphate hydrolases"/>
    <property type="match status" value="1"/>
</dbReference>
<evidence type="ECO:0000256" key="1">
    <source>
        <dbReference type="ARBA" id="ARBA00006270"/>
    </source>
</evidence>
<proteinExistence type="inferred from homology"/>
<dbReference type="PANTHER" id="PTHR47981">
    <property type="entry name" value="RAB FAMILY"/>
    <property type="match status" value="1"/>
</dbReference>
<keyword evidence="4" id="KW-1185">Reference proteome</keyword>
<evidence type="ECO:0000256" key="2">
    <source>
        <dbReference type="ARBA" id="ARBA00022741"/>
    </source>
</evidence>